<dbReference type="AlphaFoldDB" id="A0A0F9RZE0"/>
<proteinExistence type="inferred from homology"/>
<dbReference type="InterPro" id="IPR002773">
    <property type="entry name" value="Deoxyhypusine_synthase"/>
</dbReference>
<dbReference type="InterPro" id="IPR029035">
    <property type="entry name" value="DHS-like_NAD/FAD-binding_dom"/>
</dbReference>
<dbReference type="InterPro" id="IPR036982">
    <property type="entry name" value="Deoxyhypusine_synthase_sf"/>
</dbReference>
<dbReference type="Pfam" id="PF01916">
    <property type="entry name" value="DS"/>
    <property type="match status" value="1"/>
</dbReference>
<accession>A0A0F9RZE0</accession>
<name>A0A0F9RZE0_9ZZZZ</name>
<dbReference type="GO" id="GO:0005737">
    <property type="term" value="C:cytoplasm"/>
    <property type="evidence" value="ECO:0007669"/>
    <property type="project" value="TreeGrafter"/>
</dbReference>
<dbReference type="GO" id="GO:0034038">
    <property type="term" value="F:deoxyhypusine synthase activity"/>
    <property type="evidence" value="ECO:0007669"/>
    <property type="project" value="TreeGrafter"/>
</dbReference>
<organism evidence="3">
    <name type="scientific">marine sediment metagenome</name>
    <dbReference type="NCBI Taxonomy" id="412755"/>
    <lineage>
        <taxon>unclassified sequences</taxon>
        <taxon>metagenomes</taxon>
        <taxon>ecological metagenomes</taxon>
    </lineage>
</organism>
<dbReference type="PANTHER" id="PTHR11703:SF2">
    <property type="entry name" value="DEOXYHYPUSINE SYNTHASE-LIKE PROTEIN"/>
    <property type="match status" value="1"/>
</dbReference>
<comment type="caution">
    <text evidence="3">The sequence shown here is derived from an EMBL/GenBank/DDBJ whole genome shotgun (WGS) entry which is preliminary data.</text>
</comment>
<evidence type="ECO:0000256" key="2">
    <source>
        <dbReference type="ARBA" id="ARBA00022679"/>
    </source>
</evidence>
<dbReference type="SUPFAM" id="SSF52467">
    <property type="entry name" value="DHS-like NAD/FAD-binding domain"/>
    <property type="match status" value="1"/>
</dbReference>
<keyword evidence="2" id="KW-0808">Transferase</keyword>
<gene>
    <name evidence="3" type="ORF">LCGC14_0517910</name>
</gene>
<dbReference type="EMBL" id="LAZR01000644">
    <property type="protein sequence ID" value="KKN61815.1"/>
    <property type="molecule type" value="Genomic_DNA"/>
</dbReference>
<evidence type="ECO:0008006" key="4">
    <source>
        <dbReference type="Google" id="ProtNLM"/>
    </source>
</evidence>
<evidence type="ECO:0000313" key="3">
    <source>
        <dbReference type="EMBL" id="KKN61815.1"/>
    </source>
</evidence>
<dbReference type="PANTHER" id="PTHR11703">
    <property type="entry name" value="DEOXYHYPUSINE SYNTHASE"/>
    <property type="match status" value="1"/>
</dbReference>
<evidence type="ECO:0000256" key="1">
    <source>
        <dbReference type="ARBA" id="ARBA00009892"/>
    </source>
</evidence>
<comment type="similarity">
    <text evidence="1">Belongs to the deoxyhypusine synthase family.</text>
</comment>
<reference evidence="3" key="1">
    <citation type="journal article" date="2015" name="Nature">
        <title>Complex archaea that bridge the gap between prokaryotes and eukaryotes.</title>
        <authorList>
            <person name="Spang A."/>
            <person name="Saw J.H."/>
            <person name="Jorgensen S.L."/>
            <person name="Zaremba-Niedzwiedzka K."/>
            <person name="Martijn J."/>
            <person name="Lind A.E."/>
            <person name="van Eijk R."/>
            <person name="Schleper C."/>
            <person name="Guy L."/>
            <person name="Ettema T.J."/>
        </authorList>
    </citation>
    <scope>NUCLEOTIDE SEQUENCE</scope>
</reference>
<dbReference type="Gene3D" id="3.40.910.10">
    <property type="entry name" value="Deoxyhypusine synthase"/>
    <property type="match status" value="1"/>
</dbReference>
<protein>
    <recommendedName>
        <fullName evidence="4">Deoxyhypusine synthase</fullName>
    </recommendedName>
</protein>
<sequence>MIQMGDKDFKNLLERVNQVKITDDTNIIKLIGSLKGSGFNAKRLALACEIYLEMVNESGCRKFFGLAGALVPAGMQRILYDFIKEGFIDVLVSTGANLTHDLAEALGYHHLQGINIDPNDIDDILLHNTEMNRIYDVFMPNSAYKGIEDFVSNLNIVDDQMSVSSFLKFLGKQLPDNSHSILKICAEKDIPIFCPAFTDSGLALQLGFHHPKLNLNHFKDMLEMVNLAWDAKKAGVCFLGGGVPKNFIMQSLQFCPNSATYAIQITMDRPETGGLSGATLKEAISWGKVNENAKYSTVISDATIALPIVLWFLKESLKEKINT</sequence>